<evidence type="ECO:0000313" key="2">
    <source>
        <dbReference type="Proteomes" id="UP000324222"/>
    </source>
</evidence>
<keyword evidence="2" id="KW-1185">Reference proteome</keyword>
<proteinExistence type="predicted"/>
<reference evidence="1 2" key="1">
    <citation type="submission" date="2019-05" db="EMBL/GenBank/DDBJ databases">
        <title>Another draft genome of Portunus trituberculatus and its Hox gene families provides insights of decapod evolution.</title>
        <authorList>
            <person name="Jeong J.-H."/>
            <person name="Song I."/>
            <person name="Kim S."/>
            <person name="Choi T."/>
            <person name="Kim D."/>
            <person name="Ryu S."/>
            <person name="Kim W."/>
        </authorList>
    </citation>
    <scope>NUCLEOTIDE SEQUENCE [LARGE SCALE GENOMIC DNA]</scope>
    <source>
        <tissue evidence="1">Muscle</tissue>
    </source>
</reference>
<evidence type="ECO:0000313" key="1">
    <source>
        <dbReference type="EMBL" id="MPC78517.1"/>
    </source>
</evidence>
<organism evidence="1 2">
    <name type="scientific">Portunus trituberculatus</name>
    <name type="common">Swimming crab</name>
    <name type="synonym">Neptunus trituberculatus</name>
    <dbReference type="NCBI Taxonomy" id="210409"/>
    <lineage>
        <taxon>Eukaryota</taxon>
        <taxon>Metazoa</taxon>
        <taxon>Ecdysozoa</taxon>
        <taxon>Arthropoda</taxon>
        <taxon>Crustacea</taxon>
        <taxon>Multicrustacea</taxon>
        <taxon>Malacostraca</taxon>
        <taxon>Eumalacostraca</taxon>
        <taxon>Eucarida</taxon>
        <taxon>Decapoda</taxon>
        <taxon>Pleocyemata</taxon>
        <taxon>Brachyura</taxon>
        <taxon>Eubrachyura</taxon>
        <taxon>Portunoidea</taxon>
        <taxon>Portunidae</taxon>
        <taxon>Portuninae</taxon>
        <taxon>Portunus</taxon>
    </lineage>
</organism>
<accession>A0A5B7IAI2</accession>
<dbReference type="EMBL" id="VSRR010048644">
    <property type="protein sequence ID" value="MPC78517.1"/>
    <property type="molecule type" value="Genomic_DNA"/>
</dbReference>
<dbReference type="Proteomes" id="UP000324222">
    <property type="component" value="Unassembled WGS sequence"/>
</dbReference>
<protein>
    <submittedName>
        <fullName evidence="1">Uncharacterized protein</fullName>
    </submittedName>
</protein>
<name>A0A5B7IAI2_PORTR</name>
<gene>
    <name evidence="1" type="ORF">E2C01_073005</name>
</gene>
<dbReference type="AlphaFoldDB" id="A0A5B7IAI2"/>
<sequence length="64" mass="7232">MARYGVLNTPLALVSRAVRVSVDDETHYLSSHGPAWRRREKAAGWSASRGSPTWMRDNEMEVSE</sequence>
<comment type="caution">
    <text evidence="1">The sequence shown here is derived from an EMBL/GenBank/DDBJ whole genome shotgun (WGS) entry which is preliminary data.</text>
</comment>